<dbReference type="Gene3D" id="3.60.21.10">
    <property type="match status" value="1"/>
</dbReference>
<sequence>MVLRAGFLARLRQRFGGATAALDSRSEPGSGALIYAIGDIHGCARELDDLHAKIAADAVQRLRVLARPVTLVYVGDYIDRGPDSAGVIDRLLAPPPVSGAERIFLRGNHEDAMLTFLADPEAGAEWLDYGGLETLSSYGVSPGGGPLWRHKLSEGLAARLPAPHRQFLETLRDRWSHGGYGFVHAGIRPGLAWEAQKTDDLLWIREPFLSSRTRFDRKIVHGHTITDRPDVRPNRVGIDTGAYHSGILTALVIDDATEAFLQTGAPAAS</sequence>
<dbReference type="Proteomes" id="UP000216361">
    <property type="component" value="Unassembled WGS sequence"/>
</dbReference>
<dbReference type="PANTHER" id="PTHR42850">
    <property type="entry name" value="METALLOPHOSPHOESTERASE"/>
    <property type="match status" value="1"/>
</dbReference>
<dbReference type="OrthoDB" id="9807890at2"/>
<evidence type="ECO:0000313" key="2">
    <source>
        <dbReference type="EMBL" id="OYQ19523.1"/>
    </source>
</evidence>
<evidence type="ECO:0000259" key="1">
    <source>
        <dbReference type="Pfam" id="PF00149"/>
    </source>
</evidence>
<dbReference type="AlphaFoldDB" id="A0A255XRD9"/>
<dbReference type="GO" id="GO:0008803">
    <property type="term" value="F:bis(5'-nucleosyl)-tetraphosphatase (symmetrical) activity"/>
    <property type="evidence" value="ECO:0007669"/>
    <property type="project" value="TreeGrafter"/>
</dbReference>
<dbReference type="Pfam" id="PF00149">
    <property type="entry name" value="Metallophos"/>
    <property type="match status" value="1"/>
</dbReference>
<protein>
    <recommendedName>
        <fullName evidence="1">Calcineurin-like phosphoesterase domain-containing protein</fullName>
    </recommendedName>
</protein>
<reference evidence="2 3" key="1">
    <citation type="submission" date="2017-07" db="EMBL/GenBank/DDBJ databases">
        <title>Elstera cyanobacteriorum sp. nov., a novel bacterium isolated from cyanobacterial aggregates in a eutrophic lake.</title>
        <authorList>
            <person name="Cai H."/>
        </authorList>
    </citation>
    <scope>NUCLEOTIDE SEQUENCE [LARGE SCALE GENOMIC DNA]</scope>
    <source>
        <strain evidence="2 3">TH019</strain>
    </source>
</reference>
<dbReference type="RefSeq" id="WP_094408628.1">
    <property type="nucleotide sequence ID" value="NZ_BMJZ01000004.1"/>
</dbReference>
<evidence type="ECO:0000313" key="3">
    <source>
        <dbReference type="Proteomes" id="UP000216361"/>
    </source>
</evidence>
<feature type="domain" description="Calcineurin-like phosphoesterase" evidence="1">
    <location>
        <begin position="34"/>
        <end position="227"/>
    </location>
</feature>
<dbReference type="InterPro" id="IPR050126">
    <property type="entry name" value="Ap4A_hydrolase"/>
</dbReference>
<accession>A0A255XRD9</accession>
<dbReference type="EMBL" id="NOXS01000031">
    <property type="protein sequence ID" value="OYQ19523.1"/>
    <property type="molecule type" value="Genomic_DNA"/>
</dbReference>
<dbReference type="GO" id="GO:0016791">
    <property type="term" value="F:phosphatase activity"/>
    <property type="evidence" value="ECO:0007669"/>
    <property type="project" value="TreeGrafter"/>
</dbReference>
<dbReference type="PANTHER" id="PTHR42850:SF4">
    <property type="entry name" value="ZINC-DEPENDENT ENDOPOLYPHOSPHATASE"/>
    <property type="match status" value="1"/>
</dbReference>
<name>A0A255XRD9_9PROT</name>
<keyword evidence="3" id="KW-1185">Reference proteome</keyword>
<dbReference type="GO" id="GO:0005737">
    <property type="term" value="C:cytoplasm"/>
    <property type="evidence" value="ECO:0007669"/>
    <property type="project" value="TreeGrafter"/>
</dbReference>
<dbReference type="SUPFAM" id="SSF56300">
    <property type="entry name" value="Metallo-dependent phosphatases"/>
    <property type="match status" value="1"/>
</dbReference>
<dbReference type="CDD" id="cd00144">
    <property type="entry name" value="MPP_PPP_family"/>
    <property type="match status" value="1"/>
</dbReference>
<proteinExistence type="predicted"/>
<dbReference type="GO" id="GO:0110154">
    <property type="term" value="P:RNA decapping"/>
    <property type="evidence" value="ECO:0007669"/>
    <property type="project" value="TreeGrafter"/>
</dbReference>
<gene>
    <name evidence="2" type="ORF">CHR90_08905</name>
</gene>
<dbReference type="InterPro" id="IPR004843">
    <property type="entry name" value="Calcineurin-like_PHP"/>
</dbReference>
<dbReference type="InterPro" id="IPR029052">
    <property type="entry name" value="Metallo-depent_PP-like"/>
</dbReference>
<comment type="caution">
    <text evidence="2">The sequence shown here is derived from an EMBL/GenBank/DDBJ whole genome shotgun (WGS) entry which is preliminary data.</text>
</comment>
<organism evidence="2 3">
    <name type="scientific">Elstera cyanobacteriorum</name>
    <dbReference type="NCBI Taxonomy" id="2022747"/>
    <lineage>
        <taxon>Bacteria</taxon>
        <taxon>Pseudomonadati</taxon>
        <taxon>Pseudomonadota</taxon>
        <taxon>Alphaproteobacteria</taxon>
        <taxon>Rhodospirillales</taxon>
        <taxon>Rhodospirillaceae</taxon>
        <taxon>Elstera</taxon>
    </lineage>
</organism>